<dbReference type="Proteomes" id="UP001221757">
    <property type="component" value="Unassembled WGS sequence"/>
</dbReference>
<accession>A0AAD7DIE0</accession>
<dbReference type="EMBL" id="JARKIE010000054">
    <property type="protein sequence ID" value="KAJ7692108.1"/>
    <property type="molecule type" value="Genomic_DNA"/>
</dbReference>
<comment type="caution">
    <text evidence="1">The sequence shown here is derived from an EMBL/GenBank/DDBJ whole genome shotgun (WGS) entry which is preliminary data.</text>
</comment>
<protein>
    <submittedName>
        <fullName evidence="1">Uncharacterized protein</fullName>
    </submittedName>
</protein>
<dbReference type="AlphaFoldDB" id="A0AAD7DIE0"/>
<evidence type="ECO:0000313" key="1">
    <source>
        <dbReference type="EMBL" id="KAJ7692108.1"/>
    </source>
</evidence>
<feature type="non-terminal residue" evidence="1">
    <location>
        <position position="101"/>
    </location>
</feature>
<organism evidence="1 2">
    <name type="scientific">Mycena rosella</name>
    <name type="common">Pink bonnet</name>
    <name type="synonym">Agaricus rosellus</name>
    <dbReference type="NCBI Taxonomy" id="1033263"/>
    <lineage>
        <taxon>Eukaryota</taxon>
        <taxon>Fungi</taxon>
        <taxon>Dikarya</taxon>
        <taxon>Basidiomycota</taxon>
        <taxon>Agaricomycotina</taxon>
        <taxon>Agaricomycetes</taxon>
        <taxon>Agaricomycetidae</taxon>
        <taxon>Agaricales</taxon>
        <taxon>Marasmiineae</taxon>
        <taxon>Mycenaceae</taxon>
        <taxon>Mycena</taxon>
    </lineage>
</organism>
<evidence type="ECO:0000313" key="2">
    <source>
        <dbReference type="Proteomes" id="UP001221757"/>
    </source>
</evidence>
<keyword evidence="2" id="KW-1185">Reference proteome</keyword>
<sequence>IAINEGSALHVAKLARVGVVAFICPTLLVAAIREHCPHDRVCPRPSGHGRGPTLSEDGIRAGQQSLGYPRRTGLLHVSLTSFPSFLLSFQCTLVRTHWTSE</sequence>
<gene>
    <name evidence="1" type="ORF">B0H17DRAFT_1061943</name>
</gene>
<reference evidence="1" key="1">
    <citation type="submission" date="2023-03" db="EMBL/GenBank/DDBJ databases">
        <title>Massive genome expansion in bonnet fungi (Mycena s.s.) driven by repeated elements and novel gene families across ecological guilds.</title>
        <authorList>
            <consortium name="Lawrence Berkeley National Laboratory"/>
            <person name="Harder C.B."/>
            <person name="Miyauchi S."/>
            <person name="Viragh M."/>
            <person name="Kuo A."/>
            <person name="Thoen E."/>
            <person name="Andreopoulos B."/>
            <person name="Lu D."/>
            <person name="Skrede I."/>
            <person name="Drula E."/>
            <person name="Henrissat B."/>
            <person name="Morin E."/>
            <person name="Kohler A."/>
            <person name="Barry K."/>
            <person name="LaButti K."/>
            <person name="Morin E."/>
            <person name="Salamov A."/>
            <person name="Lipzen A."/>
            <person name="Mereny Z."/>
            <person name="Hegedus B."/>
            <person name="Baldrian P."/>
            <person name="Stursova M."/>
            <person name="Weitz H."/>
            <person name="Taylor A."/>
            <person name="Grigoriev I.V."/>
            <person name="Nagy L.G."/>
            <person name="Martin F."/>
            <person name="Kauserud H."/>
        </authorList>
    </citation>
    <scope>NUCLEOTIDE SEQUENCE</scope>
    <source>
        <strain evidence="1">CBHHK067</strain>
    </source>
</reference>
<proteinExistence type="predicted"/>
<name>A0AAD7DIE0_MYCRO</name>